<protein>
    <submittedName>
        <fullName evidence="1">Uncharacterized protein</fullName>
    </submittedName>
</protein>
<accession>A0A059D042</accession>
<gene>
    <name evidence="1" type="ORF">EUGRSUZ_B00990</name>
</gene>
<organism evidence="1">
    <name type="scientific">Eucalyptus grandis</name>
    <name type="common">Flooded gum</name>
    <dbReference type="NCBI Taxonomy" id="71139"/>
    <lineage>
        <taxon>Eukaryota</taxon>
        <taxon>Viridiplantae</taxon>
        <taxon>Streptophyta</taxon>
        <taxon>Embryophyta</taxon>
        <taxon>Tracheophyta</taxon>
        <taxon>Spermatophyta</taxon>
        <taxon>Magnoliopsida</taxon>
        <taxon>eudicotyledons</taxon>
        <taxon>Gunneridae</taxon>
        <taxon>Pentapetalae</taxon>
        <taxon>rosids</taxon>
        <taxon>malvids</taxon>
        <taxon>Myrtales</taxon>
        <taxon>Myrtaceae</taxon>
        <taxon>Myrtoideae</taxon>
        <taxon>Eucalypteae</taxon>
        <taxon>Eucalyptus</taxon>
    </lineage>
</organism>
<proteinExistence type="predicted"/>
<dbReference type="InParanoid" id="A0A059D042"/>
<evidence type="ECO:0000313" key="1">
    <source>
        <dbReference type="EMBL" id="KCW84103.1"/>
    </source>
</evidence>
<name>A0A059D042_EUCGR</name>
<dbReference type="Gramene" id="KCW84103">
    <property type="protein sequence ID" value="KCW84103"/>
    <property type="gene ID" value="EUGRSUZ_B00990"/>
</dbReference>
<reference evidence="1" key="1">
    <citation type="submission" date="2013-07" db="EMBL/GenBank/DDBJ databases">
        <title>The genome of Eucalyptus grandis.</title>
        <authorList>
            <person name="Schmutz J."/>
            <person name="Hayes R."/>
            <person name="Myburg A."/>
            <person name="Tuskan G."/>
            <person name="Grattapaglia D."/>
            <person name="Rokhsar D.S."/>
        </authorList>
    </citation>
    <scope>NUCLEOTIDE SEQUENCE</scope>
    <source>
        <tissue evidence="1">Leaf extractions</tissue>
    </source>
</reference>
<dbReference type="EMBL" id="KK198754">
    <property type="protein sequence ID" value="KCW84103.1"/>
    <property type="molecule type" value="Genomic_DNA"/>
</dbReference>
<sequence length="121" mass="14484">MEPAMILLLQIRTKLPTHYIFLADCESYRTRLKVGTIITLQAPRYSMHHPTKVYAFFQINYNVFKHSHSHITCIIKKFTKIYRFNFFPFRKVLCSFSSFKINKLRDSLSTRIFTIGKYHNN</sequence>
<dbReference type="AlphaFoldDB" id="A0A059D042"/>